<feature type="domain" description="Spore coat protein X/V" evidence="1">
    <location>
        <begin position="113"/>
        <end position="170"/>
    </location>
</feature>
<dbReference type="RefSeq" id="WP_264144825.1">
    <property type="nucleotide sequence ID" value="NZ_JAOYEY010000051.1"/>
</dbReference>
<evidence type="ECO:0000313" key="3">
    <source>
        <dbReference type="Proteomes" id="UP001526147"/>
    </source>
</evidence>
<sequence length="171" mass="18562">MQAKPYEWVALDRNSCHPTHCGCGNHNNNNNNNNEVAGANVGNFFGDDAQVSQGANQVSETEQISSETIIVRDSCDIDIKSTDTQVAVSLQVALQVAIALVINLTIADSARAEQVTQQLLQEADMKQVNKQKLVIENSKDVKVTTTDTDVAISLQVLLQILIALVVNIDIF</sequence>
<keyword evidence="3" id="KW-1185">Reference proteome</keyword>
<dbReference type="InterPro" id="IPR011428">
    <property type="entry name" value="Spore_coat_X/V"/>
</dbReference>
<organism evidence="2 3">
    <name type="scientific">Metabacillus halosaccharovorans</name>
    <dbReference type="NCBI Taxonomy" id="930124"/>
    <lineage>
        <taxon>Bacteria</taxon>
        <taxon>Bacillati</taxon>
        <taxon>Bacillota</taxon>
        <taxon>Bacilli</taxon>
        <taxon>Bacillales</taxon>
        <taxon>Bacillaceae</taxon>
        <taxon>Metabacillus</taxon>
    </lineage>
</organism>
<dbReference type="Pfam" id="PF07552">
    <property type="entry name" value="Coat_X"/>
    <property type="match status" value="2"/>
</dbReference>
<evidence type="ECO:0000259" key="1">
    <source>
        <dbReference type="Pfam" id="PF07552"/>
    </source>
</evidence>
<protein>
    <submittedName>
        <fullName evidence="2">Spore coat protein</fullName>
    </submittedName>
</protein>
<dbReference type="EMBL" id="JAOYEY010000051">
    <property type="protein sequence ID" value="MCV9888796.1"/>
    <property type="molecule type" value="Genomic_DNA"/>
</dbReference>
<gene>
    <name evidence="2" type="ORF">OIH86_24380</name>
</gene>
<reference evidence="2 3" key="1">
    <citation type="submission" date="2022-10" db="EMBL/GenBank/DDBJ databases">
        <title>Draft genome assembly of moderately radiation resistant bacterium Metabacillus halosaccharovorans.</title>
        <authorList>
            <person name="Pal S."/>
            <person name="Gopinathan A."/>
        </authorList>
    </citation>
    <scope>NUCLEOTIDE SEQUENCE [LARGE SCALE GENOMIC DNA]</scope>
    <source>
        <strain evidence="2 3">VITHBRA001</strain>
    </source>
</reference>
<name>A0ABT3DPN2_9BACI</name>
<comment type="caution">
    <text evidence="2">The sequence shown here is derived from an EMBL/GenBank/DDBJ whole genome shotgun (WGS) entry which is preliminary data.</text>
</comment>
<feature type="domain" description="Spore coat protein X/V" evidence="1">
    <location>
        <begin position="50"/>
        <end position="106"/>
    </location>
</feature>
<keyword evidence="2" id="KW-0167">Capsid protein</keyword>
<evidence type="ECO:0000313" key="2">
    <source>
        <dbReference type="EMBL" id="MCV9888796.1"/>
    </source>
</evidence>
<accession>A0ABT3DPN2</accession>
<dbReference type="Proteomes" id="UP001526147">
    <property type="component" value="Unassembled WGS sequence"/>
</dbReference>
<keyword evidence="2" id="KW-0946">Virion</keyword>
<proteinExistence type="predicted"/>